<name>A0A3P7M8Q4_DIBLA</name>
<evidence type="ECO:0000256" key="7">
    <source>
        <dbReference type="ARBA" id="ARBA00022989"/>
    </source>
</evidence>
<keyword evidence="6 10" id="KW-0735">Signal-anchor</keyword>
<evidence type="ECO:0000256" key="6">
    <source>
        <dbReference type="ARBA" id="ARBA00022968"/>
    </source>
</evidence>
<keyword evidence="7 10" id="KW-1133">Transmembrane helix</keyword>
<proteinExistence type="inferred from homology"/>
<comment type="subcellular location">
    <subcellularLocation>
        <location evidence="1 10">Golgi apparatus membrane</location>
        <topology evidence="1 10">Single-pass type II membrane protein</topology>
    </subcellularLocation>
</comment>
<dbReference type="GO" id="GO:0008194">
    <property type="term" value="F:UDP-glycosyltransferase activity"/>
    <property type="evidence" value="ECO:0007669"/>
    <property type="project" value="TreeGrafter"/>
</dbReference>
<dbReference type="Pfam" id="PF01762">
    <property type="entry name" value="Galactosyl_T"/>
    <property type="match status" value="1"/>
</dbReference>
<dbReference type="GO" id="GO:0000139">
    <property type="term" value="C:Golgi membrane"/>
    <property type="evidence" value="ECO:0007669"/>
    <property type="project" value="UniProtKB-SubCell"/>
</dbReference>
<dbReference type="InterPro" id="IPR002659">
    <property type="entry name" value="Glyco_trans_31"/>
</dbReference>
<reference evidence="11 12" key="1">
    <citation type="submission" date="2018-11" db="EMBL/GenBank/DDBJ databases">
        <authorList>
            <consortium name="Pathogen Informatics"/>
        </authorList>
    </citation>
    <scope>NUCLEOTIDE SEQUENCE [LARGE SCALE GENOMIC DNA]</scope>
</reference>
<keyword evidence="3 10" id="KW-0328">Glycosyltransferase</keyword>
<dbReference type="PANTHER" id="PTHR11214:SF349">
    <property type="entry name" value="BETA-1,3-GALACTOSYLTRANSFERASE BRN"/>
    <property type="match status" value="1"/>
</dbReference>
<dbReference type="GO" id="GO:0016758">
    <property type="term" value="F:hexosyltransferase activity"/>
    <property type="evidence" value="ECO:0007669"/>
    <property type="project" value="InterPro"/>
</dbReference>
<evidence type="ECO:0000313" key="11">
    <source>
        <dbReference type="EMBL" id="VDN14371.1"/>
    </source>
</evidence>
<sequence length="477" mass="55501">MWRQIGISSHQRQVPSRGLKRCRLIHLLILLVVIAFLPSFSHWLFIATEHPADWSFSTASGDTGGIEICTSDWYAPIRATVDGSYRLQLNLPVDSTIATTRFNRVHSSKVMKFDRYPRPLSFEDMAAIEDRLWRLPVDNRVYLLYPQSLNMSEVVSRVKSCRAVPESPENNPPIQLLHVSSTICLPVKENDVNTSFALESKYDLVVMVKSAVYNFHDRQTFRSLYARINDFSKHSTYPLRIGILFSVGLPRRSGNRIFDRDGYNLTLTNRAGEALKDTEHTHPLILRHLRQEVLQYNDLLVGDYEDTYYNLTTKMMTAFQWAARFCRTERPGFLFIDDDFGFHPANLRHLLGGLEADWRERMIVGVEHTKVPVLRFGKTAYFYPWAFSKREMPWPQLAPYSYGAFYFLGYEQVEKLAIAMHFTRPIPVDDVWLGLIMTKLGLRFQYRPGIRLLTRFNGIRKREIIMPMPALYKMLRV</sequence>
<evidence type="ECO:0000313" key="12">
    <source>
        <dbReference type="Proteomes" id="UP000281553"/>
    </source>
</evidence>
<dbReference type="PANTHER" id="PTHR11214">
    <property type="entry name" value="BETA-1,3-N-ACETYLGLUCOSAMINYLTRANSFERASE"/>
    <property type="match status" value="1"/>
</dbReference>
<dbReference type="EMBL" id="UYRU01059047">
    <property type="protein sequence ID" value="VDN14371.1"/>
    <property type="molecule type" value="Genomic_DNA"/>
</dbReference>
<gene>
    <name evidence="11" type="ORF">DILT_LOCUS10202</name>
</gene>
<dbReference type="OrthoDB" id="5988573at2759"/>
<evidence type="ECO:0000256" key="2">
    <source>
        <dbReference type="ARBA" id="ARBA00008661"/>
    </source>
</evidence>
<evidence type="ECO:0000256" key="1">
    <source>
        <dbReference type="ARBA" id="ARBA00004323"/>
    </source>
</evidence>
<evidence type="ECO:0000256" key="9">
    <source>
        <dbReference type="ARBA" id="ARBA00023136"/>
    </source>
</evidence>
<accession>A0A3P7M8Q4</accession>
<keyword evidence="5 10" id="KW-0812">Transmembrane</keyword>
<dbReference type="EC" id="2.4.1.-" evidence="10"/>
<dbReference type="Proteomes" id="UP000281553">
    <property type="component" value="Unassembled WGS sequence"/>
</dbReference>
<evidence type="ECO:0000256" key="5">
    <source>
        <dbReference type="ARBA" id="ARBA00022692"/>
    </source>
</evidence>
<dbReference type="GO" id="GO:0006493">
    <property type="term" value="P:protein O-linked glycosylation"/>
    <property type="evidence" value="ECO:0007669"/>
    <property type="project" value="TreeGrafter"/>
</dbReference>
<dbReference type="AlphaFoldDB" id="A0A3P7M8Q4"/>
<evidence type="ECO:0000256" key="4">
    <source>
        <dbReference type="ARBA" id="ARBA00022679"/>
    </source>
</evidence>
<feature type="transmembrane region" description="Helical" evidence="10">
    <location>
        <begin position="24"/>
        <end position="45"/>
    </location>
</feature>
<evidence type="ECO:0000256" key="3">
    <source>
        <dbReference type="ARBA" id="ARBA00022676"/>
    </source>
</evidence>
<organism evidence="11 12">
    <name type="scientific">Dibothriocephalus latus</name>
    <name type="common">Fish tapeworm</name>
    <name type="synonym">Diphyllobothrium latum</name>
    <dbReference type="NCBI Taxonomy" id="60516"/>
    <lineage>
        <taxon>Eukaryota</taxon>
        <taxon>Metazoa</taxon>
        <taxon>Spiralia</taxon>
        <taxon>Lophotrochozoa</taxon>
        <taxon>Platyhelminthes</taxon>
        <taxon>Cestoda</taxon>
        <taxon>Eucestoda</taxon>
        <taxon>Diphyllobothriidea</taxon>
        <taxon>Diphyllobothriidae</taxon>
        <taxon>Dibothriocephalus</taxon>
    </lineage>
</organism>
<keyword evidence="12" id="KW-1185">Reference proteome</keyword>
<keyword evidence="4" id="KW-0808">Transferase</keyword>
<protein>
    <recommendedName>
        <fullName evidence="10">Hexosyltransferase</fullName>
        <ecNumber evidence="10">2.4.1.-</ecNumber>
    </recommendedName>
</protein>
<keyword evidence="9 10" id="KW-0472">Membrane</keyword>
<keyword evidence="8 10" id="KW-0333">Golgi apparatus</keyword>
<comment type="similarity">
    <text evidence="2 10">Belongs to the glycosyltransferase 31 family.</text>
</comment>
<evidence type="ECO:0000256" key="8">
    <source>
        <dbReference type="ARBA" id="ARBA00023034"/>
    </source>
</evidence>
<dbReference type="Gene3D" id="3.90.550.50">
    <property type="match status" value="1"/>
</dbReference>
<evidence type="ECO:0000256" key="10">
    <source>
        <dbReference type="RuleBase" id="RU363063"/>
    </source>
</evidence>